<gene>
    <name evidence="8" type="ORF">HNQ50_001985</name>
</gene>
<dbReference type="SUPFAM" id="SSF82866">
    <property type="entry name" value="Multidrug efflux transporter AcrB transmembrane domain"/>
    <property type="match status" value="2"/>
</dbReference>
<dbReference type="InterPro" id="IPR004869">
    <property type="entry name" value="MMPL_dom"/>
</dbReference>
<dbReference type="PANTHER" id="PTHR33406:SF13">
    <property type="entry name" value="MEMBRANE PROTEIN YDFJ"/>
    <property type="match status" value="1"/>
</dbReference>
<keyword evidence="5 6" id="KW-0472">Membrane</keyword>
<evidence type="ECO:0000256" key="3">
    <source>
        <dbReference type="ARBA" id="ARBA00022692"/>
    </source>
</evidence>
<feature type="transmembrane region" description="Helical" evidence="6">
    <location>
        <begin position="657"/>
        <end position="675"/>
    </location>
</feature>
<dbReference type="AlphaFoldDB" id="A0A840RG39"/>
<evidence type="ECO:0000259" key="7">
    <source>
        <dbReference type="Pfam" id="PF03176"/>
    </source>
</evidence>
<sequence length="770" mass="82944">MRLSRVLAGLWLLIVIALGAVLLLQSGTLGQRVDTDLFALLPRDQRNPMAETALQSLSKQGERHLVFMIGSADPDRAAAAAHQFAAEIAPLPLTAQPLGETLAAISQFYAPYRRNLLSAADASALQQSGTDWPQRALAAAYSPMAGATLAWKDDPFGFYADWLQSLAGANKVRPQEGQLRASANGITYIVLPYTLNGSAFSLGLQEQVLGGLEAAAAKLKTRYPDIQLRRAGVILHAATAARSAKSEMSTIGAGSTLGVILLALLVFRGVRPVALAALSVLVGSLVSAVLVLQWFGHIHMLTLVFGTSLVGVAVDYSLLALASGIDSHEPVAARYRKLLPSMLLAVTTMSLGYLGLALTPFPGLAQMAAFAVIGIIGAWLTVMLWFPLLERKGLHSTAISRAIAGWLPRWPRIVGKRWFWLALLAVPVVFGLSRLQQNDDIRALSGIDPQLLAEQIDIGRVMGLPSPAQLFIISGATPEEVLQREEALRDKLAPFMVSGHLAGAEAISRWIPSQAAQQRNAALFERQIAQKPGVLENIADQVGLAPDWLQDQRKPVPLLPFETWFKSPAAVAAGYLWLGKQDHGYASMVLLQGLNDRVTTAQLGQIVSPGVVWVDKVSEISALMAQYRQLLTRVLIGAYVLAFAVLSLRYRRQTWRIMLPPALATLTTLAIMGAVGMPLQLLSMVTFLLVLGMGMDYGIFLLEHPDDGRVYLAVTLAAVCTLLSFGLLALSHTPALHAFGFSTLCGIGLVWLFAPLFRKTAFQPVPESGK</sequence>
<evidence type="ECO:0000256" key="2">
    <source>
        <dbReference type="ARBA" id="ARBA00022475"/>
    </source>
</evidence>
<accession>A0A840RG39</accession>
<dbReference type="EMBL" id="JACHHN010000003">
    <property type="protein sequence ID" value="MBB5191262.1"/>
    <property type="molecule type" value="Genomic_DNA"/>
</dbReference>
<protein>
    <submittedName>
        <fullName evidence="8">Putative exporter</fullName>
    </submittedName>
</protein>
<evidence type="ECO:0000256" key="1">
    <source>
        <dbReference type="ARBA" id="ARBA00004651"/>
    </source>
</evidence>
<evidence type="ECO:0000313" key="8">
    <source>
        <dbReference type="EMBL" id="MBB5191262.1"/>
    </source>
</evidence>
<organism evidence="8 9">
    <name type="scientific">Silvimonas terrae</name>
    <dbReference type="NCBI Taxonomy" id="300266"/>
    <lineage>
        <taxon>Bacteria</taxon>
        <taxon>Pseudomonadati</taxon>
        <taxon>Pseudomonadota</taxon>
        <taxon>Betaproteobacteria</taxon>
        <taxon>Neisseriales</taxon>
        <taxon>Chitinibacteraceae</taxon>
        <taxon>Silvimonas</taxon>
    </lineage>
</organism>
<name>A0A840RG39_9NEIS</name>
<feature type="transmembrane region" description="Helical" evidence="6">
    <location>
        <begin position="736"/>
        <end position="754"/>
    </location>
</feature>
<keyword evidence="3 6" id="KW-0812">Transmembrane</keyword>
<keyword evidence="4 6" id="KW-1133">Transmembrane helix</keyword>
<evidence type="ECO:0000256" key="4">
    <source>
        <dbReference type="ARBA" id="ARBA00022989"/>
    </source>
</evidence>
<feature type="transmembrane region" description="Helical" evidence="6">
    <location>
        <begin position="274"/>
        <end position="295"/>
    </location>
</feature>
<dbReference type="Gene3D" id="1.20.1640.10">
    <property type="entry name" value="Multidrug efflux transporter AcrB transmembrane domain"/>
    <property type="match status" value="2"/>
</dbReference>
<dbReference type="Proteomes" id="UP000543030">
    <property type="component" value="Unassembled WGS sequence"/>
</dbReference>
<keyword evidence="9" id="KW-1185">Reference proteome</keyword>
<feature type="transmembrane region" description="Helical" evidence="6">
    <location>
        <begin position="248"/>
        <end position="267"/>
    </location>
</feature>
<feature type="domain" description="Membrane transport protein MMPL" evidence="7">
    <location>
        <begin position="222"/>
        <end position="387"/>
    </location>
</feature>
<feature type="transmembrane region" description="Helical" evidence="6">
    <location>
        <begin position="367"/>
        <end position="386"/>
    </location>
</feature>
<feature type="transmembrane region" description="Helical" evidence="6">
    <location>
        <begin position="342"/>
        <end position="361"/>
    </location>
</feature>
<feature type="transmembrane region" description="Helical" evidence="6">
    <location>
        <begin position="709"/>
        <end position="730"/>
    </location>
</feature>
<comment type="subcellular location">
    <subcellularLocation>
        <location evidence="1">Cell membrane</location>
        <topology evidence="1">Multi-pass membrane protein</topology>
    </subcellularLocation>
</comment>
<dbReference type="RefSeq" id="WP_184099982.1">
    <property type="nucleotide sequence ID" value="NZ_JACHHN010000003.1"/>
</dbReference>
<feature type="transmembrane region" description="Helical" evidence="6">
    <location>
        <begin position="630"/>
        <end position="650"/>
    </location>
</feature>
<evidence type="ECO:0000256" key="5">
    <source>
        <dbReference type="ARBA" id="ARBA00023136"/>
    </source>
</evidence>
<feature type="transmembrane region" description="Helical" evidence="6">
    <location>
        <begin position="418"/>
        <end position="435"/>
    </location>
</feature>
<reference evidence="8 9" key="1">
    <citation type="submission" date="2020-08" db="EMBL/GenBank/DDBJ databases">
        <title>Genomic Encyclopedia of Type Strains, Phase IV (KMG-IV): sequencing the most valuable type-strain genomes for metagenomic binning, comparative biology and taxonomic classification.</title>
        <authorList>
            <person name="Goeker M."/>
        </authorList>
    </citation>
    <scope>NUCLEOTIDE SEQUENCE [LARGE SCALE GENOMIC DNA]</scope>
    <source>
        <strain evidence="8 9">DSM 18233</strain>
    </source>
</reference>
<feature type="transmembrane region" description="Helical" evidence="6">
    <location>
        <begin position="681"/>
        <end position="702"/>
    </location>
</feature>
<keyword evidence="2" id="KW-1003">Cell membrane</keyword>
<dbReference type="Pfam" id="PF03176">
    <property type="entry name" value="MMPL"/>
    <property type="match status" value="1"/>
</dbReference>
<proteinExistence type="predicted"/>
<feature type="transmembrane region" description="Helical" evidence="6">
    <location>
        <begin position="301"/>
        <end position="321"/>
    </location>
</feature>
<dbReference type="GO" id="GO:0005886">
    <property type="term" value="C:plasma membrane"/>
    <property type="evidence" value="ECO:0007669"/>
    <property type="project" value="UniProtKB-SubCell"/>
</dbReference>
<evidence type="ECO:0000256" key="6">
    <source>
        <dbReference type="SAM" id="Phobius"/>
    </source>
</evidence>
<dbReference type="InterPro" id="IPR050545">
    <property type="entry name" value="Mycobact_MmpL"/>
</dbReference>
<evidence type="ECO:0000313" key="9">
    <source>
        <dbReference type="Proteomes" id="UP000543030"/>
    </source>
</evidence>
<dbReference type="PANTHER" id="PTHR33406">
    <property type="entry name" value="MEMBRANE PROTEIN MJ1562-RELATED"/>
    <property type="match status" value="1"/>
</dbReference>
<comment type="caution">
    <text evidence="8">The sequence shown here is derived from an EMBL/GenBank/DDBJ whole genome shotgun (WGS) entry which is preliminary data.</text>
</comment>